<evidence type="ECO:0000256" key="1">
    <source>
        <dbReference type="SAM" id="Phobius"/>
    </source>
</evidence>
<reference evidence="3" key="2">
    <citation type="submission" date="2015-01" db="EMBL/GenBank/DDBJ databases">
        <title>Evolutionary Origins and Diversification of the Mycorrhizal Mutualists.</title>
        <authorList>
            <consortium name="DOE Joint Genome Institute"/>
            <consortium name="Mycorrhizal Genomics Consortium"/>
            <person name="Kohler A."/>
            <person name="Kuo A."/>
            <person name="Nagy L.G."/>
            <person name="Floudas D."/>
            <person name="Copeland A."/>
            <person name="Barry K.W."/>
            <person name="Cichocki N."/>
            <person name="Veneault-Fourrey C."/>
            <person name="LaButti K."/>
            <person name="Lindquist E.A."/>
            <person name="Lipzen A."/>
            <person name="Lundell T."/>
            <person name="Morin E."/>
            <person name="Murat C."/>
            <person name="Riley R."/>
            <person name="Ohm R."/>
            <person name="Sun H."/>
            <person name="Tunlid A."/>
            <person name="Henrissat B."/>
            <person name="Grigoriev I.V."/>
            <person name="Hibbett D.S."/>
            <person name="Martin F."/>
        </authorList>
    </citation>
    <scope>NUCLEOTIDE SEQUENCE [LARGE SCALE GENOMIC DNA]</scope>
    <source>
        <strain evidence="3">F 1598</strain>
    </source>
</reference>
<dbReference type="HOGENOM" id="CLU_2016131_0_0_1"/>
<feature type="transmembrane region" description="Helical" evidence="1">
    <location>
        <begin position="41"/>
        <end position="62"/>
    </location>
</feature>
<evidence type="ECO:0000313" key="2">
    <source>
        <dbReference type="EMBL" id="KIM75123.1"/>
    </source>
</evidence>
<dbReference type="InParanoid" id="A0A0C3AMM3"/>
<protein>
    <submittedName>
        <fullName evidence="2">Uncharacterized protein</fullName>
    </submittedName>
</protein>
<feature type="transmembrane region" description="Helical" evidence="1">
    <location>
        <begin position="6"/>
        <end position="29"/>
    </location>
</feature>
<sequence>MGPSFPGFRVFVFGMICLFAFIVMFVAAAEIHSTVESIAPLAGLTIATSILTLIGLPTFLAISRHGHGVEITSLVLLWVLWLSVGADATSVKSRLVFAGDELFLRQRSIISDAGMLLCHLRVK</sequence>
<organism evidence="2 3">
    <name type="scientific">Piloderma croceum (strain F 1598)</name>
    <dbReference type="NCBI Taxonomy" id="765440"/>
    <lineage>
        <taxon>Eukaryota</taxon>
        <taxon>Fungi</taxon>
        <taxon>Dikarya</taxon>
        <taxon>Basidiomycota</taxon>
        <taxon>Agaricomycotina</taxon>
        <taxon>Agaricomycetes</taxon>
        <taxon>Agaricomycetidae</taxon>
        <taxon>Atheliales</taxon>
        <taxon>Atheliaceae</taxon>
        <taxon>Piloderma</taxon>
    </lineage>
</organism>
<dbReference type="EMBL" id="KN833050">
    <property type="protein sequence ID" value="KIM75123.1"/>
    <property type="molecule type" value="Genomic_DNA"/>
</dbReference>
<reference evidence="2 3" key="1">
    <citation type="submission" date="2014-04" db="EMBL/GenBank/DDBJ databases">
        <authorList>
            <consortium name="DOE Joint Genome Institute"/>
            <person name="Kuo A."/>
            <person name="Tarkka M."/>
            <person name="Buscot F."/>
            <person name="Kohler A."/>
            <person name="Nagy L.G."/>
            <person name="Floudas D."/>
            <person name="Copeland A."/>
            <person name="Barry K.W."/>
            <person name="Cichocki N."/>
            <person name="Veneault-Fourrey C."/>
            <person name="LaButti K."/>
            <person name="Lindquist E.A."/>
            <person name="Lipzen A."/>
            <person name="Lundell T."/>
            <person name="Morin E."/>
            <person name="Murat C."/>
            <person name="Sun H."/>
            <person name="Tunlid A."/>
            <person name="Henrissat B."/>
            <person name="Grigoriev I.V."/>
            <person name="Hibbett D.S."/>
            <person name="Martin F."/>
            <person name="Nordberg H.P."/>
            <person name="Cantor M.N."/>
            <person name="Hua S.X."/>
        </authorList>
    </citation>
    <scope>NUCLEOTIDE SEQUENCE [LARGE SCALE GENOMIC DNA]</scope>
    <source>
        <strain evidence="2 3">F 1598</strain>
    </source>
</reference>
<dbReference type="AlphaFoldDB" id="A0A0C3AMM3"/>
<dbReference type="Proteomes" id="UP000054166">
    <property type="component" value="Unassembled WGS sequence"/>
</dbReference>
<keyword evidence="1" id="KW-0812">Transmembrane</keyword>
<keyword evidence="1" id="KW-0472">Membrane</keyword>
<evidence type="ECO:0000313" key="3">
    <source>
        <dbReference type="Proteomes" id="UP000054166"/>
    </source>
</evidence>
<keyword evidence="3" id="KW-1185">Reference proteome</keyword>
<name>A0A0C3AMM3_PILCF</name>
<feature type="transmembrane region" description="Helical" evidence="1">
    <location>
        <begin position="68"/>
        <end position="86"/>
    </location>
</feature>
<keyword evidence="1" id="KW-1133">Transmembrane helix</keyword>
<gene>
    <name evidence="2" type="ORF">PILCRDRAFT_684849</name>
</gene>
<proteinExistence type="predicted"/>
<accession>A0A0C3AMM3</accession>